<keyword evidence="5 9" id="KW-1133">Transmembrane helix</keyword>
<feature type="transmembrane region" description="Helical" evidence="9">
    <location>
        <begin position="304"/>
        <end position="330"/>
    </location>
</feature>
<feature type="transmembrane region" description="Helical" evidence="9">
    <location>
        <begin position="60"/>
        <end position="81"/>
    </location>
</feature>
<feature type="transmembrane region" description="Helical" evidence="9">
    <location>
        <begin position="501"/>
        <end position="520"/>
    </location>
</feature>
<feature type="transmembrane region" description="Helical" evidence="9">
    <location>
        <begin position="376"/>
        <end position="397"/>
    </location>
</feature>
<comment type="similarity">
    <text evidence="7">Belongs to the MptA/B family.</text>
</comment>
<comment type="caution">
    <text evidence="10">The sequence shown here is derived from an EMBL/GenBank/DDBJ whole genome shotgun (WGS) entry which is preliminary data.</text>
</comment>
<gene>
    <name evidence="10" type="primary">mptB</name>
    <name evidence="10" type="ORF">L0M17_08290</name>
</gene>
<keyword evidence="3" id="KW-0808">Transferase</keyword>
<evidence type="ECO:0000256" key="1">
    <source>
        <dbReference type="ARBA" id="ARBA00004141"/>
    </source>
</evidence>
<keyword evidence="2 10" id="KW-0328">Glycosyltransferase</keyword>
<sequence length="542" mass="58570">MSPGADDAPIWRPEAALERADCSAPEKTVGTPMPQPSAGRSLSAAPSARTIAGLPGGGSIAVWQGFIASVCMMAGGLGVGWMASGSSLIRVPFFIFLRDNPFLVVACTILVTFGGLFLVRAWLRLGQRVGEWSSVHPAALFRIAALWCAPLMLTFPLFSRDVYAYIGQGRLMMAGLNPYVNGISALNNYHNLGPDSLWTEAPTPYGPLFLWIEQGIVWISGGNLEVAIALFRIVAALGVALCAVAVVGLAHHYRLPTARTLWLTVANPLFVINFVASIHNDSLMLGLVLLGLLATVRGRPIRGVLWVTLSIGIKPITLIALPFIGLIWAGRQAGWGRKITCWALTVLISGGLLTIEGALTGFWFGWLPAMTTSGTIWTWYAPFGLLSITAATLVQYVNGPGDAVGEIIKGIGRGLGMVVALWYVFRGSFDKMMLRIALALTAVVVTAAAIQPWYVTWLAAFFALAGVADGWYLRAYYFATVFFTVIALTDQLDVFDWIPLVAIRAVAIALSVIFVAYMMFWDWKTRSLFTRVAPLKQASPAR</sequence>
<keyword evidence="4 9" id="KW-0812">Transmembrane</keyword>
<feature type="transmembrane region" description="Helical" evidence="9">
    <location>
        <begin position="403"/>
        <end position="425"/>
    </location>
</feature>
<keyword evidence="6 9" id="KW-0472">Membrane</keyword>
<evidence type="ECO:0000256" key="4">
    <source>
        <dbReference type="ARBA" id="ARBA00022692"/>
    </source>
</evidence>
<evidence type="ECO:0000313" key="11">
    <source>
        <dbReference type="Proteomes" id="UP001202922"/>
    </source>
</evidence>
<dbReference type="InterPro" id="IPR049829">
    <property type="entry name" value="MptA/B-like"/>
</dbReference>
<dbReference type="NCBIfam" id="NF038066">
    <property type="entry name" value="MptB"/>
    <property type="match status" value="1"/>
</dbReference>
<evidence type="ECO:0000256" key="5">
    <source>
        <dbReference type="ARBA" id="ARBA00022989"/>
    </source>
</evidence>
<feature type="transmembrane region" description="Helical" evidence="9">
    <location>
        <begin position="229"/>
        <end position="250"/>
    </location>
</feature>
<feature type="transmembrane region" description="Helical" evidence="9">
    <location>
        <begin position="270"/>
        <end position="292"/>
    </location>
</feature>
<evidence type="ECO:0000256" key="3">
    <source>
        <dbReference type="ARBA" id="ARBA00022679"/>
    </source>
</evidence>
<feature type="transmembrane region" description="Helical" evidence="9">
    <location>
        <begin position="102"/>
        <end position="123"/>
    </location>
</feature>
<reference evidence="10 11" key="1">
    <citation type="submission" date="2022-03" db="EMBL/GenBank/DDBJ databases">
        <title>Sinomonas sp. isolated from a soil.</title>
        <authorList>
            <person name="Han J."/>
            <person name="Kim D.-U."/>
        </authorList>
    </citation>
    <scope>NUCLEOTIDE SEQUENCE [LARGE SCALE GENOMIC DNA]</scope>
    <source>
        <strain evidence="10 11">5-5</strain>
    </source>
</reference>
<protein>
    <submittedName>
        <fullName evidence="10">Polyprenol phosphomannose-dependent alpha 1,6 mannosyltransferase MptB</fullName>
    </submittedName>
</protein>
<organism evidence="10 11">
    <name type="scientific">Sinomonas terrae</name>
    <dbReference type="NCBI Taxonomy" id="2908838"/>
    <lineage>
        <taxon>Bacteria</taxon>
        <taxon>Bacillati</taxon>
        <taxon>Actinomycetota</taxon>
        <taxon>Actinomycetes</taxon>
        <taxon>Micrococcales</taxon>
        <taxon>Micrococcaceae</taxon>
        <taxon>Sinomonas</taxon>
    </lineage>
</organism>
<feature type="transmembrane region" description="Helical" evidence="9">
    <location>
        <begin position="471"/>
        <end position="489"/>
    </location>
</feature>
<dbReference type="Pfam" id="PF26314">
    <property type="entry name" value="MptA_B_family"/>
    <property type="match status" value="1"/>
</dbReference>
<feature type="region of interest" description="Disordered" evidence="8">
    <location>
        <begin position="21"/>
        <end position="42"/>
    </location>
</feature>
<evidence type="ECO:0000256" key="9">
    <source>
        <dbReference type="SAM" id="Phobius"/>
    </source>
</evidence>
<proteinExistence type="inferred from homology"/>
<dbReference type="GO" id="GO:0016757">
    <property type="term" value="F:glycosyltransferase activity"/>
    <property type="evidence" value="ECO:0007669"/>
    <property type="project" value="UniProtKB-KW"/>
</dbReference>
<evidence type="ECO:0000256" key="7">
    <source>
        <dbReference type="ARBA" id="ARBA00043987"/>
    </source>
</evidence>
<evidence type="ECO:0000313" key="10">
    <source>
        <dbReference type="EMBL" id="MCH6469978.1"/>
    </source>
</evidence>
<keyword evidence="11" id="KW-1185">Reference proteome</keyword>
<evidence type="ECO:0000256" key="2">
    <source>
        <dbReference type="ARBA" id="ARBA00022676"/>
    </source>
</evidence>
<dbReference type="RefSeq" id="WP_241053466.1">
    <property type="nucleotide sequence ID" value="NZ_JAKZBV010000001.1"/>
</dbReference>
<feature type="transmembrane region" description="Helical" evidence="9">
    <location>
        <begin position="342"/>
        <end position="364"/>
    </location>
</feature>
<feature type="transmembrane region" description="Helical" evidence="9">
    <location>
        <begin position="437"/>
        <end position="465"/>
    </location>
</feature>
<dbReference type="EMBL" id="JAKZBV010000001">
    <property type="protein sequence ID" value="MCH6469978.1"/>
    <property type="molecule type" value="Genomic_DNA"/>
</dbReference>
<evidence type="ECO:0000256" key="6">
    <source>
        <dbReference type="ARBA" id="ARBA00023136"/>
    </source>
</evidence>
<evidence type="ECO:0000256" key="8">
    <source>
        <dbReference type="SAM" id="MobiDB-lite"/>
    </source>
</evidence>
<comment type="subcellular location">
    <subcellularLocation>
        <location evidence="1">Membrane</location>
        <topology evidence="1">Multi-pass membrane protein</topology>
    </subcellularLocation>
</comment>
<feature type="transmembrane region" description="Helical" evidence="9">
    <location>
        <begin position="143"/>
        <end position="163"/>
    </location>
</feature>
<accession>A0ABS9TZX4</accession>
<dbReference type="Proteomes" id="UP001202922">
    <property type="component" value="Unassembled WGS sequence"/>
</dbReference>
<name>A0ABS9TZX4_9MICC</name>